<dbReference type="AlphaFoldDB" id="A0A1J7IPX3"/>
<evidence type="ECO:0000313" key="1">
    <source>
        <dbReference type="EMBL" id="OIW29526.1"/>
    </source>
</evidence>
<protein>
    <submittedName>
        <fullName evidence="1">Uncharacterized protein</fullName>
    </submittedName>
</protein>
<accession>A0A1J7IPX3</accession>
<evidence type="ECO:0000313" key="2">
    <source>
        <dbReference type="Proteomes" id="UP000182658"/>
    </source>
</evidence>
<organism evidence="1 2">
    <name type="scientific">Coniochaeta ligniaria NRRL 30616</name>
    <dbReference type="NCBI Taxonomy" id="1408157"/>
    <lineage>
        <taxon>Eukaryota</taxon>
        <taxon>Fungi</taxon>
        <taxon>Dikarya</taxon>
        <taxon>Ascomycota</taxon>
        <taxon>Pezizomycotina</taxon>
        <taxon>Sordariomycetes</taxon>
        <taxon>Sordariomycetidae</taxon>
        <taxon>Coniochaetales</taxon>
        <taxon>Coniochaetaceae</taxon>
        <taxon>Coniochaeta</taxon>
    </lineage>
</organism>
<keyword evidence="2" id="KW-1185">Reference proteome</keyword>
<dbReference type="Proteomes" id="UP000182658">
    <property type="component" value="Unassembled WGS sequence"/>
</dbReference>
<sequence>MGRSGHYDKHRLGTSVIQTSSRGFFLQNRIEHLGKRSPVAGLWIAGRLSGGQAAGLGKPLMQGKPLAWSRLRIALGWLNRGRWVRVEMPPRPNNWWKSGANRYTKCAMGKSSALCSRAHFSQAAWRSADTHRHSHTLEVVEGLAGAGEKAAR</sequence>
<dbReference type="EMBL" id="KV875097">
    <property type="protein sequence ID" value="OIW29526.1"/>
    <property type="molecule type" value="Genomic_DNA"/>
</dbReference>
<reference evidence="1 2" key="1">
    <citation type="submission" date="2016-10" db="EMBL/GenBank/DDBJ databases">
        <title>Draft genome sequence of Coniochaeta ligniaria NRRL30616, a lignocellulolytic fungus for bioabatement of inhibitors in plant biomass hydrolysates.</title>
        <authorList>
            <consortium name="DOE Joint Genome Institute"/>
            <person name="Jimenez D.J."/>
            <person name="Hector R.E."/>
            <person name="Riley R."/>
            <person name="Sun H."/>
            <person name="Grigoriev I.V."/>
            <person name="Van Elsas J.D."/>
            <person name="Nichols N.N."/>
        </authorList>
    </citation>
    <scope>NUCLEOTIDE SEQUENCE [LARGE SCALE GENOMIC DNA]</scope>
    <source>
        <strain evidence="1 2">NRRL 30616</strain>
    </source>
</reference>
<proteinExistence type="predicted"/>
<name>A0A1J7IPX3_9PEZI</name>
<dbReference type="InParanoid" id="A0A1J7IPX3"/>
<gene>
    <name evidence="1" type="ORF">CONLIGDRAFT_331990</name>
</gene>